<feature type="compositionally biased region" description="Polar residues" evidence="2">
    <location>
        <begin position="1071"/>
        <end position="1086"/>
    </location>
</feature>
<evidence type="ECO:0000313" key="3">
    <source>
        <dbReference type="EMBL" id="KAL0243768.1"/>
    </source>
</evidence>
<feature type="compositionally biased region" description="Pro residues" evidence="2">
    <location>
        <begin position="77"/>
        <end position="105"/>
    </location>
</feature>
<evidence type="ECO:0000256" key="2">
    <source>
        <dbReference type="SAM" id="MobiDB-lite"/>
    </source>
</evidence>
<feature type="region of interest" description="Disordered" evidence="2">
    <location>
        <begin position="612"/>
        <end position="662"/>
    </location>
</feature>
<feature type="compositionally biased region" description="Basic and acidic residues" evidence="2">
    <location>
        <begin position="180"/>
        <end position="199"/>
    </location>
</feature>
<feature type="compositionally biased region" description="Basic and acidic residues" evidence="2">
    <location>
        <begin position="58"/>
        <end position="70"/>
    </location>
</feature>
<feature type="region of interest" description="Disordered" evidence="2">
    <location>
        <begin position="145"/>
        <end position="296"/>
    </location>
</feature>
<feature type="compositionally biased region" description="Polar residues" evidence="2">
    <location>
        <begin position="650"/>
        <end position="662"/>
    </location>
</feature>
<protein>
    <submittedName>
        <fullName evidence="3">Uncharacterized protein</fullName>
    </submittedName>
</protein>
<dbReference type="EMBL" id="ATAM02000009">
    <property type="protein sequence ID" value="KAL0243768.1"/>
    <property type="molecule type" value="Genomic_DNA"/>
</dbReference>
<feature type="region of interest" description="Disordered" evidence="2">
    <location>
        <begin position="542"/>
        <end position="574"/>
    </location>
</feature>
<feature type="region of interest" description="Disordered" evidence="2">
    <location>
        <begin position="1"/>
        <end position="125"/>
    </location>
</feature>
<sequence>MPSLFQSPSKMSLKDVKGPFKKRRLSTSFISPPIPVSSLPSDRPANHSDSRVNGNNRGWKDDGTWEKLSEIIKLGPAFPPPLPPKSPSPPPVPPKSPPLSLPPPSQSKLPPQTSYSPEKSLPKSPTKNFIIKMVAKSVSMPSLHSAANLRGNENAVRRMHPIEGAEAKGKGHVKNNGRVKYKDKNTKESSSKAPDESKGYHRWKKKEKTEPTSKSQEKEKSPKQGILKFGKKEANPTLHSNSKSEIMEKKKSKGKVMQEVPRKVRFHHVPPTPPVSGSSNGSSDTRRSRGGNATVTAESLRFPIPAVLFSDFGNQSVDSMLDQMLAAQANYKPASPIAFPTAVPTPLEGTNDVSSCPPSEEHAQLRSPLYNRLGKSEKSTFPSSSSPLISASMPCSIDTYSQACTHTSTGNPVSDFGAGYGSISSFPSAEGFAIPSLSISDRLGIETEGINRGMSSMENMPNALDGAIHDSLQSQGMPVISVELIDDEVHGGNSYPHLSSKDNPQTILSSTHSNNITQWYDVYIHHKEPASPALSAVSSSAVIGARPPSPPSHLSPYHSSRGHPSSVGNGNDPRGKFSSIFELISKIDNPKRSELMVDFDIGRPYDEALARVSSGTTPISTRTDGNTSAKRKMSSIPSLPSRNHLKQPHNDNSSTLTPVISPSMSESTAEEILLTPIDHCLRGHALHSMTKISRSAEGVSGGTSGDLLTIEQSLMYRALFARAFQRGFLTADDLRGEKIHIEALIPGGHWSKVDHGVAKEMVTLRRENARLKVSISSSNSKGWYGWQMIANDKCLRKTQLAVSEDIVESQRAELSAFLNSPPSSYSQDPCSPYSSPLNSPSRKQGLKITTDSPNITPRRLPYINSNLAGSPTSRNAKYNNRRSPGVDYLINEVCQLRTELEITRDRQEQWQHRAELEETHRERAEESVAAMQAMFGRVMEDLDEARRRSQMTRTKNEKARLEMEEKRIKGEMTKLELRRRSDKDLLEKEKMKVKVKIMEKKIEGYNEAVRMFKHCLVEVAQLREQRSGLEQELFHLRTDYDHLSLSTTASVNSPSAHSLASFPETKGHPHSQMQHIRRPSSNNISSYEEDGKEKGSLTPVDPTTSKPSQSFQPSTGVSKASVGQSRPSFWKFPLTSRTQDTP</sequence>
<dbReference type="RefSeq" id="XP_066612135.1">
    <property type="nucleotide sequence ID" value="XM_066759488.1"/>
</dbReference>
<feature type="compositionally biased region" description="Polar residues" evidence="2">
    <location>
        <begin position="1048"/>
        <end position="1058"/>
    </location>
</feature>
<feature type="region of interest" description="Disordered" evidence="2">
    <location>
        <begin position="818"/>
        <end position="857"/>
    </location>
</feature>
<feature type="compositionally biased region" description="Polar residues" evidence="2">
    <location>
        <begin position="112"/>
        <end position="125"/>
    </location>
</feature>
<feature type="compositionally biased region" description="Low complexity" evidence="2">
    <location>
        <begin position="26"/>
        <end position="41"/>
    </location>
</feature>
<feature type="compositionally biased region" description="Polar residues" evidence="2">
    <location>
        <begin position="1101"/>
        <end position="1127"/>
    </location>
</feature>
<dbReference type="GeneID" id="91991884"/>
<organism evidence="3 4">
    <name type="scientific">Cryptococcus tetragattii IND107</name>
    <dbReference type="NCBI Taxonomy" id="1296105"/>
    <lineage>
        <taxon>Eukaryota</taxon>
        <taxon>Fungi</taxon>
        <taxon>Dikarya</taxon>
        <taxon>Basidiomycota</taxon>
        <taxon>Agaricomycotina</taxon>
        <taxon>Tremellomycetes</taxon>
        <taxon>Tremellales</taxon>
        <taxon>Cryptococcaceae</taxon>
        <taxon>Cryptococcus</taxon>
        <taxon>Cryptococcus gattii species complex</taxon>
    </lineage>
</organism>
<dbReference type="Proteomes" id="UP000054399">
    <property type="component" value="Unassembled WGS sequence"/>
</dbReference>
<keyword evidence="4" id="KW-1185">Reference proteome</keyword>
<feature type="coiled-coil region" evidence="1">
    <location>
        <begin position="942"/>
        <end position="1039"/>
    </location>
</feature>
<reference evidence="3" key="2">
    <citation type="submission" date="2024-01" db="EMBL/GenBank/DDBJ databases">
        <title>Comparative genomics of Cryptococcus and Kwoniella reveals pathogenesis evolution and contrasting modes of karyotype evolution via chromosome fusion or intercentromeric recombination.</title>
        <authorList>
            <person name="Coelho M.A."/>
            <person name="David-Palma M."/>
            <person name="Shea T."/>
            <person name="Bowers K."/>
            <person name="Mcginley-Smith S."/>
            <person name="Mohammad A.W."/>
            <person name="Gnirke A."/>
            <person name="Yurkov A.M."/>
            <person name="Nowrousian M."/>
            <person name="Sun S."/>
            <person name="Cuomo C.A."/>
            <person name="Heitman J."/>
        </authorList>
    </citation>
    <scope>NUCLEOTIDE SEQUENCE</scope>
    <source>
        <strain evidence="3">IND107</strain>
    </source>
</reference>
<feature type="compositionally biased region" description="Basic residues" evidence="2">
    <location>
        <begin position="170"/>
        <end position="179"/>
    </location>
</feature>
<feature type="compositionally biased region" description="Polar residues" evidence="2">
    <location>
        <begin position="613"/>
        <end position="628"/>
    </location>
</feature>
<accession>A0ABR3BPF6</accession>
<evidence type="ECO:0000256" key="1">
    <source>
        <dbReference type="SAM" id="Coils"/>
    </source>
</evidence>
<feature type="compositionally biased region" description="Basic and acidic residues" evidence="2">
    <location>
        <begin position="207"/>
        <end position="222"/>
    </location>
</feature>
<feature type="compositionally biased region" description="Polar residues" evidence="2">
    <location>
        <begin position="818"/>
        <end position="855"/>
    </location>
</feature>
<feature type="region of interest" description="Disordered" evidence="2">
    <location>
        <begin position="1048"/>
        <end position="1142"/>
    </location>
</feature>
<feature type="compositionally biased region" description="Polar residues" evidence="2">
    <location>
        <begin position="1"/>
        <end position="10"/>
    </location>
</feature>
<proteinExistence type="predicted"/>
<feature type="compositionally biased region" description="Basic and acidic residues" evidence="2">
    <location>
        <begin position="160"/>
        <end position="169"/>
    </location>
</feature>
<keyword evidence="1" id="KW-0175">Coiled coil</keyword>
<reference evidence="3" key="1">
    <citation type="submission" date="2015-01" db="EMBL/GenBank/DDBJ databases">
        <authorList>
            <consortium name="The Broad Institute Genomics Platform"/>
            <person name="Cuomo C."/>
            <person name="Litvintseva A."/>
            <person name="Chen Y."/>
            <person name="Heitman J."/>
            <person name="Sun S."/>
            <person name="Springer D."/>
            <person name="Dromer F."/>
            <person name="Young S."/>
            <person name="Zeng Q."/>
            <person name="Gargeya S."/>
            <person name="Abouelleil A."/>
            <person name="Alvarado L."/>
            <person name="Chapman S.B."/>
            <person name="Gainer-Dewar J."/>
            <person name="Goldberg J."/>
            <person name="Griggs A."/>
            <person name="Gujja S."/>
            <person name="Hansen M."/>
            <person name="Howarth C."/>
            <person name="Imamovic A."/>
            <person name="Larimer J."/>
            <person name="Murphy C."/>
            <person name="Naylor J."/>
            <person name="Pearson M."/>
            <person name="Priest M."/>
            <person name="Roberts A."/>
            <person name="Saif S."/>
            <person name="Shea T."/>
            <person name="Sykes S."/>
            <person name="Wortman J."/>
            <person name="Nusbaum C."/>
            <person name="Birren B."/>
        </authorList>
    </citation>
    <scope>NUCLEOTIDE SEQUENCE</scope>
    <source>
        <strain evidence="3">IND107</strain>
    </source>
</reference>
<name>A0ABR3BPF6_9TREE</name>
<comment type="caution">
    <text evidence="3">The sequence shown here is derived from an EMBL/GenBank/DDBJ whole genome shotgun (WGS) entry which is preliminary data.</text>
</comment>
<gene>
    <name evidence="3" type="ORF">I308_105028</name>
</gene>
<evidence type="ECO:0000313" key="4">
    <source>
        <dbReference type="Proteomes" id="UP000054399"/>
    </source>
</evidence>